<dbReference type="Proteomes" id="UP001159364">
    <property type="component" value="Linkage Group LG10"/>
</dbReference>
<evidence type="ECO:0000256" key="3">
    <source>
        <dbReference type="ARBA" id="ARBA00022614"/>
    </source>
</evidence>
<keyword evidence="7 10" id="KW-1133">Transmembrane helix</keyword>
<dbReference type="GO" id="GO:0016020">
    <property type="term" value="C:membrane"/>
    <property type="evidence" value="ECO:0007669"/>
    <property type="project" value="UniProtKB-SubCell"/>
</dbReference>
<comment type="subcellular location">
    <subcellularLocation>
        <location evidence="1">Membrane</location>
        <topology evidence="1">Single-pass type I membrane protein</topology>
    </subcellularLocation>
</comment>
<dbReference type="SUPFAM" id="SSF52058">
    <property type="entry name" value="L domain-like"/>
    <property type="match status" value="1"/>
</dbReference>
<evidence type="ECO:0000256" key="9">
    <source>
        <dbReference type="ARBA" id="ARBA00023180"/>
    </source>
</evidence>
<dbReference type="InterPro" id="IPR050647">
    <property type="entry name" value="Plant_LRR-RLKs"/>
</dbReference>
<evidence type="ECO:0000256" key="8">
    <source>
        <dbReference type="ARBA" id="ARBA00023136"/>
    </source>
</evidence>
<evidence type="ECO:0000256" key="6">
    <source>
        <dbReference type="ARBA" id="ARBA00022737"/>
    </source>
</evidence>
<evidence type="ECO:0000256" key="11">
    <source>
        <dbReference type="SAM" id="SignalP"/>
    </source>
</evidence>
<dbReference type="PROSITE" id="PS50011">
    <property type="entry name" value="PROTEIN_KINASE_DOM"/>
    <property type="match status" value="1"/>
</dbReference>
<sequence length="966" mass="105914">MEIFHYFCFKVCVAFTFFSLVFASDPYSEALLSLKSELIDDDNSLEDWLVPHGVNSSVEVHACSWSGVKCNKDSTVVVGLDLSLKNLGGILSGEQFNVFTELVDLNLSYNSLSGQLPVHLFNLSNLRSFDISRNNFSGQFPDGVFGLQKLVVLDAFSNSFSGPLPVDFSKLEFLKVLNLAGSYFSGPIPSEYGTFKSLEFVHLAGNSLSGNIPPELGKLKTVSHMEIGYNSYHGGIPWQLGNMSELEYLDIAGANLSGTIPKQLSNLTKLHSLFLFRNQLTGSVPDEFSELLSLLSLDLSDNRLSGPIPDSFAELKNLRLLSLMYNEMNGTVPRGIAMLPALETLLIWNNFFSGSLPEDLGKNSKLNWVDVSTNNFVGSIPLDICAGGVLFKLMLFSNNFTGSLSPSISNCSSLVRLRIEDNSFSGEIPLKFDKLPGITYVDLSNNKFTGGIPSDLPHASSLQYFNVSHNPGLGGVIPEQLWSLPLLQNFSASDCNISGNFPATGSCNSVSVIELRMNNLAGNVPTSISRCSSLAKMDLANNQFTGNIPEEIAGLTELSVLDLSHNNFTGPLSAKFGDFSRLKLLNVSFNNISGSIPSNNLFKLMGKSAYEGNPNLCGAPLRPCSTSMAIFGGRGIWKLIWVLLLCSGVVVFLVASTLGIFYIRREGKGQWNMISFNGLPRFTANDVLKSFSSTETIPAGSPPSASTSKVVLPTGITVSMKKIELEGKGIKTVSEFVTQLGYARHKNLVRVLGFCHNKLVGYLLYDYSSNGNLAEKNSMKKDWTVKYKLIVGIARGLCFLHHECSPAIPHGDLKSSSILFDENMEVHLAEFGFKYLAEMAKSSSSETFSIREAGELNTSLKEELYADIYSFGEIILEVLTNGRLTNAGETVQNKPLEVILREVFADNEVSSTNSMKEEIRLVVEVAVRCTRSRPSERPSMEETVKLLSWSKSQRNQTELMKPNQYT</sequence>
<dbReference type="InterPro" id="IPR000719">
    <property type="entry name" value="Prot_kinase_dom"/>
</dbReference>
<evidence type="ECO:0000256" key="7">
    <source>
        <dbReference type="ARBA" id="ARBA00022989"/>
    </source>
</evidence>
<dbReference type="FunFam" id="1.10.510.10:FF:001306">
    <property type="entry name" value="Leucine-rich repeat receptor-like protein kinase TDR"/>
    <property type="match status" value="1"/>
</dbReference>
<feature type="chain" id="PRO_5043328369" description="Protein kinase domain-containing protein" evidence="11">
    <location>
        <begin position="24"/>
        <end position="966"/>
    </location>
</feature>
<evidence type="ECO:0000256" key="1">
    <source>
        <dbReference type="ARBA" id="ARBA00004479"/>
    </source>
</evidence>
<dbReference type="FunFam" id="3.80.10.10:FF:000275">
    <property type="entry name" value="Leucine-rich repeat receptor-like protein kinase"/>
    <property type="match status" value="1"/>
</dbReference>
<evidence type="ECO:0000313" key="14">
    <source>
        <dbReference type="Proteomes" id="UP001159364"/>
    </source>
</evidence>
<dbReference type="Pfam" id="PF07714">
    <property type="entry name" value="PK_Tyr_Ser-Thr"/>
    <property type="match status" value="1"/>
</dbReference>
<dbReference type="GO" id="GO:0004672">
    <property type="term" value="F:protein kinase activity"/>
    <property type="evidence" value="ECO:0007669"/>
    <property type="project" value="InterPro"/>
</dbReference>
<keyword evidence="9" id="KW-0325">Glycoprotein</keyword>
<feature type="signal peptide" evidence="11">
    <location>
        <begin position="1"/>
        <end position="23"/>
    </location>
</feature>
<keyword evidence="6" id="KW-0677">Repeat</keyword>
<keyword evidence="14" id="KW-1185">Reference proteome</keyword>
<evidence type="ECO:0000256" key="2">
    <source>
        <dbReference type="ARBA" id="ARBA00009592"/>
    </source>
</evidence>
<dbReference type="Gene3D" id="3.80.10.10">
    <property type="entry name" value="Ribonuclease Inhibitor"/>
    <property type="match status" value="4"/>
</dbReference>
<keyword evidence="3" id="KW-0433">Leucine-rich repeat</keyword>
<dbReference type="Pfam" id="PF08263">
    <property type="entry name" value="LRRNT_2"/>
    <property type="match status" value="1"/>
</dbReference>
<reference evidence="13 14" key="1">
    <citation type="submission" date="2021-09" db="EMBL/GenBank/DDBJ databases">
        <title>Genomic insights and catalytic innovation underlie evolution of tropane alkaloids biosynthesis.</title>
        <authorList>
            <person name="Wang Y.-J."/>
            <person name="Tian T."/>
            <person name="Huang J.-P."/>
            <person name="Huang S.-X."/>
        </authorList>
    </citation>
    <scope>NUCLEOTIDE SEQUENCE [LARGE SCALE GENOMIC DNA]</scope>
    <source>
        <strain evidence="13">KIB-2018</strain>
        <tissue evidence="13">Leaf</tissue>
    </source>
</reference>
<evidence type="ECO:0000256" key="4">
    <source>
        <dbReference type="ARBA" id="ARBA00022692"/>
    </source>
</evidence>
<dbReference type="InterPro" id="IPR001611">
    <property type="entry name" value="Leu-rich_rpt"/>
</dbReference>
<dbReference type="Gene3D" id="3.30.200.20">
    <property type="entry name" value="Phosphorylase Kinase, domain 1"/>
    <property type="match status" value="1"/>
</dbReference>
<feature type="transmembrane region" description="Helical" evidence="10">
    <location>
        <begin position="639"/>
        <end position="663"/>
    </location>
</feature>
<dbReference type="InterPro" id="IPR003591">
    <property type="entry name" value="Leu-rich_rpt_typical-subtyp"/>
</dbReference>
<dbReference type="SUPFAM" id="SSF56112">
    <property type="entry name" value="Protein kinase-like (PK-like)"/>
    <property type="match status" value="1"/>
</dbReference>
<evidence type="ECO:0000313" key="13">
    <source>
        <dbReference type="EMBL" id="KAJ8753114.1"/>
    </source>
</evidence>
<dbReference type="EMBL" id="JAIWQS010000010">
    <property type="protein sequence ID" value="KAJ8753114.1"/>
    <property type="molecule type" value="Genomic_DNA"/>
</dbReference>
<accession>A0AAV8SM79</accession>
<evidence type="ECO:0000256" key="10">
    <source>
        <dbReference type="SAM" id="Phobius"/>
    </source>
</evidence>
<keyword evidence="5 11" id="KW-0732">Signal</keyword>
<dbReference type="FunFam" id="3.80.10.10:FF:000896">
    <property type="entry name" value="Leucine-rich repeat receptor-like protein kinase"/>
    <property type="match status" value="1"/>
</dbReference>
<keyword evidence="4 10" id="KW-0812">Transmembrane</keyword>
<name>A0AAV8SM79_9ROSI</name>
<dbReference type="PANTHER" id="PTHR48056:SF25">
    <property type="entry name" value="PROTEIN KINASE DOMAIN-CONTAINING PROTEIN"/>
    <property type="match status" value="1"/>
</dbReference>
<dbReference type="InterPro" id="IPR001245">
    <property type="entry name" value="Ser-Thr/Tyr_kinase_cat_dom"/>
</dbReference>
<protein>
    <recommendedName>
        <fullName evidence="12">Protein kinase domain-containing protein</fullName>
    </recommendedName>
</protein>
<dbReference type="SMART" id="SM00369">
    <property type="entry name" value="LRR_TYP"/>
    <property type="match status" value="8"/>
</dbReference>
<dbReference type="FunFam" id="3.80.10.10:FF:000233">
    <property type="entry name" value="Leucine-rich repeat receptor-like protein kinase TDR"/>
    <property type="match status" value="1"/>
</dbReference>
<dbReference type="GO" id="GO:0005524">
    <property type="term" value="F:ATP binding"/>
    <property type="evidence" value="ECO:0007669"/>
    <property type="project" value="InterPro"/>
</dbReference>
<dbReference type="PANTHER" id="PTHR48056">
    <property type="entry name" value="LRR RECEPTOR-LIKE SERINE/THREONINE-PROTEIN KINASE-RELATED"/>
    <property type="match status" value="1"/>
</dbReference>
<dbReference type="GO" id="GO:0033612">
    <property type="term" value="F:receptor serine/threonine kinase binding"/>
    <property type="evidence" value="ECO:0007669"/>
    <property type="project" value="TreeGrafter"/>
</dbReference>
<dbReference type="InterPro" id="IPR011009">
    <property type="entry name" value="Kinase-like_dom_sf"/>
</dbReference>
<evidence type="ECO:0000256" key="5">
    <source>
        <dbReference type="ARBA" id="ARBA00022729"/>
    </source>
</evidence>
<feature type="domain" description="Protein kinase" evidence="12">
    <location>
        <begin position="691"/>
        <end position="950"/>
    </location>
</feature>
<evidence type="ECO:0000259" key="12">
    <source>
        <dbReference type="PROSITE" id="PS50011"/>
    </source>
</evidence>
<dbReference type="PRINTS" id="PR00019">
    <property type="entry name" value="LEURICHRPT"/>
</dbReference>
<keyword evidence="8 10" id="KW-0472">Membrane</keyword>
<dbReference type="SUPFAM" id="SSF52047">
    <property type="entry name" value="RNI-like"/>
    <property type="match status" value="1"/>
</dbReference>
<comment type="similarity">
    <text evidence="2">Belongs to the RLP family.</text>
</comment>
<dbReference type="AlphaFoldDB" id="A0AAV8SM79"/>
<comment type="caution">
    <text evidence="13">The sequence shown here is derived from an EMBL/GenBank/DDBJ whole genome shotgun (WGS) entry which is preliminary data.</text>
</comment>
<dbReference type="Pfam" id="PF00560">
    <property type="entry name" value="LRR_1"/>
    <property type="match status" value="6"/>
</dbReference>
<dbReference type="Pfam" id="PF13855">
    <property type="entry name" value="LRR_8"/>
    <property type="match status" value="1"/>
</dbReference>
<proteinExistence type="inferred from homology"/>
<organism evidence="13 14">
    <name type="scientific">Erythroxylum novogranatense</name>
    <dbReference type="NCBI Taxonomy" id="1862640"/>
    <lineage>
        <taxon>Eukaryota</taxon>
        <taxon>Viridiplantae</taxon>
        <taxon>Streptophyta</taxon>
        <taxon>Embryophyta</taxon>
        <taxon>Tracheophyta</taxon>
        <taxon>Spermatophyta</taxon>
        <taxon>Magnoliopsida</taxon>
        <taxon>eudicotyledons</taxon>
        <taxon>Gunneridae</taxon>
        <taxon>Pentapetalae</taxon>
        <taxon>rosids</taxon>
        <taxon>fabids</taxon>
        <taxon>Malpighiales</taxon>
        <taxon>Erythroxylaceae</taxon>
        <taxon>Erythroxylum</taxon>
    </lineage>
</organism>
<dbReference type="Gene3D" id="1.10.510.10">
    <property type="entry name" value="Transferase(Phosphotransferase) domain 1"/>
    <property type="match status" value="1"/>
</dbReference>
<gene>
    <name evidence="13" type="ORF">K2173_017663</name>
</gene>
<dbReference type="InterPro" id="IPR013210">
    <property type="entry name" value="LRR_N_plant-typ"/>
</dbReference>
<dbReference type="GO" id="GO:0009791">
    <property type="term" value="P:post-embryonic development"/>
    <property type="evidence" value="ECO:0007669"/>
    <property type="project" value="UniProtKB-ARBA"/>
</dbReference>
<dbReference type="InterPro" id="IPR032675">
    <property type="entry name" value="LRR_dom_sf"/>
</dbReference>